<proteinExistence type="predicted"/>
<sequence>MAKTTKLTVNFPMIMSFVDYHEIRQTASHMIQMFDQIVESDEVGFDIYNMYWGVFYVGRKPAKAVINKLLVDAGFKPEPDEGEE</sequence>
<protein>
    <submittedName>
        <fullName evidence="1">Uncharacterized protein</fullName>
    </submittedName>
</protein>
<dbReference type="EMBL" id="LAZR01023266">
    <property type="protein sequence ID" value="KKL79105.1"/>
    <property type="molecule type" value="Genomic_DNA"/>
</dbReference>
<evidence type="ECO:0000313" key="1">
    <source>
        <dbReference type="EMBL" id="KKL79105.1"/>
    </source>
</evidence>
<dbReference type="AlphaFoldDB" id="A0A0F9HBM5"/>
<gene>
    <name evidence="1" type="ORF">LCGC14_2018210</name>
</gene>
<reference evidence="1" key="1">
    <citation type="journal article" date="2015" name="Nature">
        <title>Complex archaea that bridge the gap between prokaryotes and eukaryotes.</title>
        <authorList>
            <person name="Spang A."/>
            <person name="Saw J.H."/>
            <person name="Jorgensen S.L."/>
            <person name="Zaremba-Niedzwiedzka K."/>
            <person name="Martijn J."/>
            <person name="Lind A.E."/>
            <person name="van Eijk R."/>
            <person name="Schleper C."/>
            <person name="Guy L."/>
            <person name="Ettema T.J."/>
        </authorList>
    </citation>
    <scope>NUCLEOTIDE SEQUENCE</scope>
</reference>
<accession>A0A0F9HBM5</accession>
<organism evidence="1">
    <name type="scientific">marine sediment metagenome</name>
    <dbReference type="NCBI Taxonomy" id="412755"/>
    <lineage>
        <taxon>unclassified sequences</taxon>
        <taxon>metagenomes</taxon>
        <taxon>ecological metagenomes</taxon>
    </lineage>
</organism>
<name>A0A0F9HBM5_9ZZZZ</name>
<comment type="caution">
    <text evidence="1">The sequence shown here is derived from an EMBL/GenBank/DDBJ whole genome shotgun (WGS) entry which is preliminary data.</text>
</comment>